<dbReference type="Proteomes" id="UP000886998">
    <property type="component" value="Unassembled WGS sequence"/>
</dbReference>
<name>A0A8X6YKD1_9ARAC</name>
<dbReference type="EMBL" id="BMAV01020490">
    <property type="protein sequence ID" value="GFY73973.1"/>
    <property type="molecule type" value="Genomic_DNA"/>
</dbReference>
<evidence type="ECO:0000313" key="1">
    <source>
        <dbReference type="EMBL" id="GFY73973.1"/>
    </source>
</evidence>
<keyword evidence="2" id="KW-1185">Reference proteome</keyword>
<proteinExistence type="predicted"/>
<sequence length="77" mass="8919">MLNIPRKYLRADLDVSPIHSRFRQLATSFYQNTPNHCNNSISIKASSITPGHHRDRLYRPQKYFLDVYTSLALDSPA</sequence>
<accession>A0A8X6YKD1</accession>
<dbReference type="AlphaFoldDB" id="A0A8X6YKD1"/>
<protein>
    <submittedName>
        <fullName evidence="1">Uncharacterized protein</fullName>
    </submittedName>
</protein>
<evidence type="ECO:0000313" key="2">
    <source>
        <dbReference type="Proteomes" id="UP000886998"/>
    </source>
</evidence>
<comment type="caution">
    <text evidence="1">The sequence shown here is derived from an EMBL/GenBank/DDBJ whole genome shotgun (WGS) entry which is preliminary data.</text>
</comment>
<gene>
    <name evidence="1" type="ORF">TNIN_281621</name>
</gene>
<reference evidence="1" key="1">
    <citation type="submission" date="2020-08" db="EMBL/GenBank/DDBJ databases">
        <title>Multicomponent nature underlies the extraordinary mechanical properties of spider dragline silk.</title>
        <authorList>
            <person name="Kono N."/>
            <person name="Nakamura H."/>
            <person name="Mori M."/>
            <person name="Yoshida Y."/>
            <person name="Ohtoshi R."/>
            <person name="Malay A.D."/>
            <person name="Moran D.A.P."/>
            <person name="Tomita M."/>
            <person name="Numata K."/>
            <person name="Arakawa K."/>
        </authorList>
    </citation>
    <scope>NUCLEOTIDE SEQUENCE</scope>
</reference>
<organism evidence="1 2">
    <name type="scientific">Trichonephila inaurata madagascariensis</name>
    <dbReference type="NCBI Taxonomy" id="2747483"/>
    <lineage>
        <taxon>Eukaryota</taxon>
        <taxon>Metazoa</taxon>
        <taxon>Ecdysozoa</taxon>
        <taxon>Arthropoda</taxon>
        <taxon>Chelicerata</taxon>
        <taxon>Arachnida</taxon>
        <taxon>Araneae</taxon>
        <taxon>Araneomorphae</taxon>
        <taxon>Entelegynae</taxon>
        <taxon>Araneoidea</taxon>
        <taxon>Nephilidae</taxon>
        <taxon>Trichonephila</taxon>
        <taxon>Trichonephila inaurata</taxon>
    </lineage>
</organism>